<reference evidence="8" key="1">
    <citation type="submission" date="2023-02" db="EMBL/GenBank/DDBJ databases">
        <authorList>
            <person name="Palmer J.M."/>
        </authorList>
    </citation>
    <scope>NUCLEOTIDE SEQUENCE</scope>
    <source>
        <strain evidence="8">FW57</strain>
    </source>
</reference>
<keyword evidence="9" id="KW-1185">Reference proteome</keyword>
<proteinExistence type="inferred from homology"/>
<dbReference type="InterPro" id="IPR036259">
    <property type="entry name" value="MFS_trans_sf"/>
</dbReference>
<feature type="domain" description="Major facilitator superfamily (MFS) profile" evidence="7">
    <location>
        <begin position="68"/>
        <end position="518"/>
    </location>
</feature>
<accession>A0AAD4I2N8</accession>
<feature type="transmembrane region" description="Helical" evidence="6">
    <location>
        <begin position="401"/>
        <end position="420"/>
    </location>
</feature>
<dbReference type="InterPro" id="IPR011701">
    <property type="entry name" value="MFS"/>
</dbReference>
<evidence type="ECO:0000256" key="3">
    <source>
        <dbReference type="ARBA" id="ARBA00022989"/>
    </source>
</evidence>
<feature type="transmembrane region" description="Helical" evidence="6">
    <location>
        <begin position="146"/>
        <end position="165"/>
    </location>
</feature>
<dbReference type="Pfam" id="PF07690">
    <property type="entry name" value="MFS_1"/>
    <property type="match status" value="1"/>
</dbReference>
<feature type="transmembrane region" description="Helical" evidence="6">
    <location>
        <begin position="491"/>
        <end position="514"/>
    </location>
</feature>
<feature type="transmembrane region" description="Helical" evidence="6">
    <location>
        <begin position="309"/>
        <end position="337"/>
    </location>
</feature>
<comment type="caution">
    <text evidence="8">The sequence shown here is derived from an EMBL/GenBank/DDBJ whole genome shotgun (WGS) entry which is preliminary data.</text>
</comment>
<dbReference type="AlphaFoldDB" id="A0AAD4I2N8"/>
<feature type="transmembrane region" description="Helical" evidence="6">
    <location>
        <begin position="357"/>
        <end position="380"/>
    </location>
</feature>
<comment type="subcellular location">
    <subcellularLocation>
        <location evidence="1">Membrane</location>
        <topology evidence="1">Multi-pass membrane protein</topology>
    </subcellularLocation>
</comment>
<name>A0AAD4I2N8_9PEZI</name>
<evidence type="ECO:0000256" key="4">
    <source>
        <dbReference type="ARBA" id="ARBA00023136"/>
    </source>
</evidence>
<keyword evidence="2 6" id="KW-0812">Transmembrane</keyword>
<feature type="transmembrane region" description="Helical" evidence="6">
    <location>
        <begin position="66"/>
        <end position="94"/>
    </location>
</feature>
<evidence type="ECO:0000256" key="2">
    <source>
        <dbReference type="ARBA" id="ARBA00022692"/>
    </source>
</evidence>
<dbReference type="PANTHER" id="PTHR23502:SF163">
    <property type="entry name" value="MAJOR FACILITATOR SUPERFAMILY (MFS) PROFILE DOMAIN-CONTAINING PROTEIN"/>
    <property type="match status" value="1"/>
</dbReference>
<evidence type="ECO:0000256" key="6">
    <source>
        <dbReference type="SAM" id="Phobius"/>
    </source>
</evidence>
<sequence>MTLGTDETQPLLRSVTNEGHQVYTDPAPPLPLQGGADIAADETTIVDFDPNGDPENPLDWPAPFKWAIVSMLALMAFTVTMTCISIVPLASTIVRDLTPDSDSDSDSDPANLKSASILLVTIWELGEAAGPLLIAPLSEMYGRYPVMNAANLLFLFASVLAATSASVPQFVVARMLNGLAVAVNVLNPAIVGDIFAGDERGGALSLLFLAPLVGGAFGPMIGSAVAERFGWRVVVWMTVGIAGVCEALFLTCFNETYKVAILRKRVERMRNHAAGSGKTFKTAFDEVEGAGTDVPGAARSRWRRVRDAVLRPGIVLFGSGVLMAMSLFSSVAFTFFYVYSTTFSDILIDRYKLSPVAVGSCFAIFSVGSTISVVICNRTLDRIYVRMRFTHKGVGKPEFRLPLAIIGAFALPLTVAAYGWVAELRLPLLCLLFSVCAMGTALMLAMIPVMAYVVDAFGLFSASAMTGIIVTRCLMSTFLPLTTAPLVDKLGYGWGFSVLAGFALLLAPIPILMLRYGAHWRKFSMYSRDA</sequence>
<dbReference type="Gene3D" id="1.20.1250.20">
    <property type="entry name" value="MFS general substrate transporter like domains"/>
    <property type="match status" value="1"/>
</dbReference>
<feature type="transmembrane region" description="Helical" evidence="6">
    <location>
        <begin position="426"/>
        <end position="445"/>
    </location>
</feature>
<dbReference type="PANTHER" id="PTHR23502">
    <property type="entry name" value="MAJOR FACILITATOR SUPERFAMILY"/>
    <property type="match status" value="1"/>
</dbReference>
<feature type="transmembrane region" description="Helical" evidence="6">
    <location>
        <begin position="233"/>
        <end position="253"/>
    </location>
</feature>
<evidence type="ECO:0000256" key="5">
    <source>
        <dbReference type="ARBA" id="ARBA00038347"/>
    </source>
</evidence>
<organism evidence="8 9">
    <name type="scientific">Staphylotrichum longicolle</name>
    <dbReference type="NCBI Taxonomy" id="669026"/>
    <lineage>
        <taxon>Eukaryota</taxon>
        <taxon>Fungi</taxon>
        <taxon>Dikarya</taxon>
        <taxon>Ascomycota</taxon>
        <taxon>Pezizomycotina</taxon>
        <taxon>Sordariomycetes</taxon>
        <taxon>Sordariomycetidae</taxon>
        <taxon>Sordariales</taxon>
        <taxon>Chaetomiaceae</taxon>
        <taxon>Staphylotrichum</taxon>
    </lineage>
</organism>
<feature type="transmembrane region" description="Helical" evidence="6">
    <location>
        <begin position="203"/>
        <end position="221"/>
    </location>
</feature>
<evidence type="ECO:0000313" key="8">
    <source>
        <dbReference type="EMBL" id="KAG7290148.1"/>
    </source>
</evidence>
<dbReference type="GO" id="GO:0016020">
    <property type="term" value="C:membrane"/>
    <property type="evidence" value="ECO:0007669"/>
    <property type="project" value="UniProtKB-SubCell"/>
</dbReference>
<dbReference type="FunFam" id="1.20.1250.20:FF:000509">
    <property type="entry name" value="MFS general substrate transporter"/>
    <property type="match status" value="1"/>
</dbReference>
<protein>
    <recommendedName>
        <fullName evidence="7">Major facilitator superfamily (MFS) profile domain-containing protein</fullName>
    </recommendedName>
</protein>
<dbReference type="PROSITE" id="PS50850">
    <property type="entry name" value="MFS"/>
    <property type="match status" value="1"/>
</dbReference>
<feature type="transmembrane region" description="Helical" evidence="6">
    <location>
        <begin position="171"/>
        <end position="191"/>
    </location>
</feature>
<dbReference type="EMBL" id="JAHCVI010000001">
    <property type="protein sequence ID" value="KAG7290148.1"/>
    <property type="molecule type" value="Genomic_DNA"/>
</dbReference>
<dbReference type="InterPro" id="IPR020846">
    <property type="entry name" value="MFS_dom"/>
</dbReference>
<dbReference type="Proteomes" id="UP001197093">
    <property type="component" value="Unassembled WGS sequence"/>
</dbReference>
<keyword evidence="4 6" id="KW-0472">Membrane</keyword>
<evidence type="ECO:0000256" key="1">
    <source>
        <dbReference type="ARBA" id="ARBA00004141"/>
    </source>
</evidence>
<feature type="transmembrane region" description="Helical" evidence="6">
    <location>
        <begin position="457"/>
        <end position="479"/>
    </location>
</feature>
<comment type="similarity">
    <text evidence="5">Belongs to the major facilitator superfamily. CAR1 family.</text>
</comment>
<dbReference type="SUPFAM" id="SSF103473">
    <property type="entry name" value="MFS general substrate transporter"/>
    <property type="match status" value="1"/>
</dbReference>
<dbReference type="GO" id="GO:0022857">
    <property type="term" value="F:transmembrane transporter activity"/>
    <property type="evidence" value="ECO:0007669"/>
    <property type="project" value="InterPro"/>
</dbReference>
<evidence type="ECO:0000313" key="9">
    <source>
        <dbReference type="Proteomes" id="UP001197093"/>
    </source>
</evidence>
<evidence type="ECO:0000259" key="7">
    <source>
        <dbReference type="PROSITE" id="PS50850"/>
    </source>
</evidence>
<keyword evidence="3 6" id="KW-1133">Transmembrane helix</keyword>
<gene>
    <name evidence="8" type="ORF">NEMBOFW57_000145</name>
</gene>